<dbReference type="SUPFAM" id="SSF54373">
    <property type="entry name" value="FAD-linked reductases, C-terminal domain"/>
    <property type="match status" value="1"/>
</dbReference>
<dbReference type="EMBL" id="FOVH01000005">
    <property type="protein sequence ID" value="SFO37549.1"/>
    <property type="molecule type" value="Genomic_DNA"/>
</dbReference>
<name>A0A1I5GNQ0_9ACTN</name>
<evidence type="ECO:0000256" key="1">
    <source>
        <dbReference type="ARBA" id="ARBA00023002"/>
    </source>
</evidence>
<evidence type="ECO:0000313" key="4">
    <source>
        <dbReference type="Proteomes" id="UP000183413"/>
    </source>
</evidence>
<dbReference type="AlphaFoldDB" id="A0A1I5GNQ0"/>
<protein>
    <submittedName>
        <fullName evidence="3">p-hydroxybenzoate 3-monooxygenase</fullName>
    </submittedName>
</protein>
<dbReference type="SUPFAM" id="SSF51905">
    <property type="entry name" value="FAD/NAD(P)-binding domain"/>
    <property type="match status" value="1"/>
</dbReference>
<dbReference type="Proteomes" id="UP000183413">
    <property type="component" value="Unassembled WGS sequence"/>
</dbReference>
<dbReference type="GO" id="GO:0071949">
    <property type="term" value="F:FAD binding"/>
    <property type="evidence" value="ECO:0007669"/>
    <property type="project" value="InterPro"/>
</dbReference>
<keyword evidence="4" id="KW-1185">Reference proteome</keyword>
<dbReference type="OrthoDB" id="9791689at2"/>
<dbReference type="Pfam" id="PF01494">
    <property type="entry name" value="FAD_binding_3"/>
    <property type="match status" value="1"/>
</dbReference>
<evidence type="ECO:0000259" key="2">
    <source>
        <dbReference type="Pfam" id="PF01494"/>
    </source>
</evidence>
<dbReference type="Gene3D" id="3.30.9.10">
    <property type="entry name" value="D-Amino Acid Oxidase, subunit A, domain 2"/>
    <property type="match status" value="1"/>
</dbReference>
<dbReference type="PRINTS" id="PR00420">
    <property type="entry name" value="RNGMNOXGNASE"/>
</dbReference>
<dbReference type="GO" id="GO:0004497">
    <property type="term" value="F:monooxygenase activity"/>
    <property type="evidence" value="ECO:0007669"/>
    <property type="project" value="UniProtKB-KW"/>
</dbReference>
<accession>A0A1I5GNQ0</accession>
<dbReference type="RefSeq" id="WP_021591409.1">
    <property type="nucleotide sequence ID" value="NZ_FOVH01000005.1"/>
</dbReference>
<reference evidence="3 4" key="1">
    <citation type="submission" date="2016-10" db="EMBL/GenBank/DDBJ databases">
        <authorList>
            <person name="de Groot N.N."/>
        </authorList>
    </citation>
    <scope>NUCLEOTIDE SEQUENCE [LARGE SCALE GENOMIC DNA]</scope>
    <source>
        <strain evidence="3 4">DSM 43067</strain>
    </source>
</reference>
<keyword evidence="3" id="KW-0503">Monooxygenase</keyword>
<dbReference type="PANTHER" id="PTHR43476">
    <property type="entry name" value="3-(3-HYDROXY-PHENYL)PROPIONATE/3-HYDROXYCINNAMIC ACID HYDROXYLASE"/>
    <property type="match status" value="1"/>
</dbReference>
<dbReference type="InterPro" id="IPR036188">
    <property type="entry name" value="FAD/NAD-bd_sf"/>
</dbReference>
<organism evidence="3 4">
    <name type="scientific">Actinomadura madurae</name>
    <dbReference type="NCBI Taxonomy" id="1993"/>
    <lineage>
        <taxon>Bacteria</taxon>
        <taxon>Bacillati</taxon>
        <taxon>Actinomycetota</taxon>
        <taxon>Actinomycetes</taxon>
        <taxon>Streptosporangiales</taxon>
        <taxon>Thermomonosporaceae</taxon>
        <taxon>Actinomadura</taxon>
    </lineage>
</organism>
<gene>
    <name evidence="3" type="ORF">SAMN04489713_105314</name>
</gene>
<dbReference type="STRING" id="1993.SAMN04489713_105314"/>
<dbReference type="Gene3D" id="3.50.50.60">
    <property type="entry name" value="FAD/NAD(P)-binding domain"/>
    <property type="match status" value="1"/>
</dbReference>
<dbReference type="InterPro" id="IPR002938">
    <property type="entry name" value="FAD-bd"/>
</dbReference>
<dbReference type="InParanoid" id="A0A1I5GNQ0"/>
<evidence type="ECO:0000313" key="3">
    <source>
        <dbReference type="EMBL" id="SFO37549.1"/>
    </source>
</evidence>
<dbReference type="eggNOG" id="COG0654">
    <property type="taxonomic scope" value="Bacteria"/>
</dbReference>
<dbReference type="InterPro" id="IPR050631">
    <property type="entry name" value="PheA/TfdB_FAD_monoxygenase"/>
</dbReference>
<keyword evidence="1" id="KW-0560">Oxidoreductase</keyword>
<feature type="domain" description="FAD-binding" evidence="2">
    <location>
        <begin position="3"/>
        <end position="345"/>
    </location>
</feature>
<sequence length="410" mass="45576">MERTQVAIIGAGPAGLLLGRMLELAGVDAVILENRTRAYVEGRIRAGMLEHRTARLLEELGLDGRMRAEAAVHHLFELRFDGRRHQIPMAELTGGCTAVMYSQQEIVRDAVEARVASGLPLEFDVDDVRLEGLDGAGPTVRYRAADGTEHVLACDFIAGCDGFHGVSRGSIPDGVLTAYEHDYPFAWLGVLADVPPSTFELIYACHERGFALHSMRSSKVSRFYLQVAADEDLADWPDDRIWRELRVRLGTDDGWTLAEGAITKKSITAMRSFVVEPMQYGRLFLAGDAAHIVPPTAAKGLNLAAADVRLLADALCTWYESGDRSALDRYSEDALRGVWRAQQFSRSMTSLLHHDPSTPMEWRLQHAELKHLCTSEAAMKSFCENYVGMPPVGRIHRRDSRTEMTEKVRP</sequence>
<proteinExistence type="predicted"/>
<dbReference type="NCBIfam" id="NF006091">
    <property type="entry name" value="PRK08243.1"/>
    <property type="match status" value="1"/>
</dbReference>
<dbReference type="PANTHER" id="PTHR43476:SF5">
    <property type="entry name" value="FAD-DEPENDENT MONOOXYGENASE"/>
    <property type="match status" value="1"/>
</dbReference>